<feature type="region of interest" description="Disordered" evidence="1">
    <location>
        <begin position="39"/>
        <end position="90"/>
    </location>
</feature>
<dbReference type="Proteomes" id="UP001054821">
    <property type="component" value="Chromosome 3"/>
</dbReference>
<evidence type="ECO:0000313" key="3">
    <source>
        <dbReference type="Proteomes" id="UP001054821"/>
    </source>
</evidence>
<sequence length="90" mass="10317">MARVVSFVLLRPGGEKQVENATRAANWRNQGTMISLIRRQILDDTKSRESLRQDTGDRSQPNPQSWQVSGTQSLPSRKSWHSRSERPRNS</sequence>
<evidence type="ECO:0000256" key="1">
    <source>
        <dbReference type="SAM" id="MobiDB-lite"/>
    </source>
</evidence>
<comment type="caution">
    <text evidence="2">The sequence shown here is derived from an EMBL/GenBank/DDBJ whole genome shotgun (WGS) entry which is preliminary data.</text>
</comment>
<protein>
    <submittedName>
        <fullName evidence="2">Uncharacterized protein</fullName>
    </submittedName>
</protein>
<gene>
    <name evidence="2" type="ORF">L3X38_017836</name>
</gene>
<organism evidence="2 3">
    <name type="scientific">Prunus dulcis</name>
    <name type="common">Almond</name>
    <name type="synonym">Amygdalus dulcis</name>
    <dbReference type="NCBI Taxonomy" id="3755"/>
    <lineage>
        <taxon>Eukaryota</taxon>
        <taxon>Viridiplantae</taxon>
        <taxon>Streptophyta</taxon>
        <taxon>Embryophyta</taxon>
        <taxon>Tracheophyta</taxon>
        <taxon>Spermatophyta</taxon>
        <taxon>Magnoliopsida</taxon>
        <taxon>eudicotyledons</taxon>
        <taxon>Gunneridae</taxon>
        <taxon>Pentapetalae</taxon>
        <taxon>rosids</taxon>
        <taxon>fabids</taxon>
        <taxon>Rosales</taxon>
        <taxon>Rosaceae</taxon>
        <taxon>Amygdaloideae</taxon>
        <taxon>Amygdaleae</taxon>
        <taxon>Prunus</taxon>
    </lineage>
</organism>
<accession>A0AAD4W7V7</accession>
<keyword evidence="3" id="KW-1185">Reference proteome</keyword>
<dbReference type="EMBL" id="JAJFAZ020000003">
    <property type="protein sequence ID" value="KAI5338565.1"/>
    <property type="molecule type" value="Genomic_DNA"/>
</dbReference>
<proteinExistence type="predicted"/>
<feature type="compositionally biased region" description="Basic and acidic residues" evidence="1">
    <location>
        <begin position="40"/>
        <end position="57"/>
    </location>
</feature>
<name>A0AAD4W7V7_PRUDU</name>
<reference evidence="2 3" key="1">
    <citation type="journal article" date="2022" name="G3 (Bethesda)">
        <title>Whole-genome sequence and methylome profiling of the almond [Prunus dulcis (Mill.) D.A. Webb] cultivar 'Nonpareil'.</title>
        <authorList>
            <person name="D'Amico-Willman K.M."/>
            <person name="Ouma W.Z."/>
            <person name="Meulia T."/>
            <person name="Sideli G.M."/>
            <person name="Gradziel T.M."/>
            <person name="Fresnedo-Ramirez J."/>
        </authorList>
    </citation>
    <scope>NUCLEOTIDE SEQUENCE [LARGE SCALE GENOMIC DNA]</scope>
    <source>
        <strain evidence="2">Clone GOH B32 T37-40</strain>
    </source>
</reference>
<feature type="compositionally biased region" description="Polar residues" evidence="1">
    <location>
        <begin position="58"/>
        <end position="76"/>
    </location>
</feature>
<dbReference type="AlphaFoldDB" id="A0AAD4W7V7"/>
<evidence type="ECO:0000313" key="2">
    <source>
        <dbReference type="EMBL" id="KAI5338565.1"/>
    </source>
</evidence>